<dbReference type="SUPFAM" id="SSF52467">
    <property type="entry name" value="DHS-like NAD/FAD-binding domain"/>
    <property type="match status" value="1"/>
</dbReference>
<dbReference type="GO" id="GO:0009234">
    <property type="term" value="P:menaquinone biosynthetic process"/>
    <property type="evidence" value="ECO:0007669"/>
    <property type="project" value="UniProtKB-UniRule"/>
</dbReference>
<dbReference type="HAMAP" id="MF_01659">
    <property type="entry name" value="MenD"/>
    <property type="match status" value="1"/>
</dbReference>
<keyword evidence="5 7" id="KW-0786">Thiamine pyrophosphate</keyword>
<dbReference type="SUPFAM" id="SSF52518">
    <property type="entry name" value="Thiamin diphosphate-binding fold (THDP-binding)"/>
    <property type="match status" value="2"/>
</dbReference>
<dbReference type="Pfam" id="PF02776">
    <property type="entry name" value="TPP_enzyme_N"/>
    <property type="match status" value="1"/>
</dbReference>
<dbReference type="UniPathway" id="UPA01057">
    <property type="reaction ID" value="UER00164"/>
</dbReference>
<comment type="cofactor">
    <cofactor evidence="7">
        <name>Mg(2+)</name>
        <dbReference type="ChEBI" id="CHEBI:18420"/>
    </cofactor>
    <cofactor evidence="7">
        <name>Mn(2+)</name>
        <dbReference type="ChEBI" id="CHEBI:29035"/>
    </cofactor>
</comment>
<dbReference type="GO" id="GO:0030976">
    <property type="term" value="F:thiamine pyrophosphate binding"/>
    <property type="evidence" value="ECO:0007669"/>
    <property type="project" value="UniProtKB-UniRule"/>
</dbReference>
<dbReference type="PIRSF" id="PIRSF004983">
    <property type="entry name" value="MenD"/>
    <property type="match status" value="1"/>
</dbReference>
<dbReference type="Pfam" id="PF02775">
    <property type="entry name" value="TPP_enzyme_C"/>
    <property type="match status" value="1"/>
</dbReference>
<proteinExistence type="inferred from homology"/>
<evidence type="ECO:0000313" key="11">
    <source>
        <dbReference type="EMBL" id="SHG48454.1"/>
    </source>
</evidence>
<keyword evidence="12" id="KW-1185">Reference proteome</keyword>
<dbReference type="UniPathway" id="UPA00079"/>
<evidence type="ECO:0000259" key="9">
    <source>
        <dbReference type="Pfam" id="PF02776"/>
    </source>
</evidence>
<feature type="domain" description="Menaquinone biosynthesis protein MenD middle" evidence="10">
    <location>
        <begin position="219"/>
        <end position="403"/>
    </location>
</feature>
<dbReference type="InterPro" id="IPR032264">
    <property type="entry name" value="MenD_middle"/>
</dbReference>
<dbReference type="InterPro" id="IPR029035">
    <property type="entry name" value="DHS-like_NAD/FAD-binding_dom"/>
</dbReference>
<evidence type="ECO:0000259" key="8">
    <source>
        <dbReference type="Pfam" id="PF02775"/>
    </source>
</evidence>
<dbReference type="Gene3D" id="3.40.50.1220">
    <property type="entry name" value="TPP-binding domain"/>
    <property type="match status" value="1"/>
</dbReference>
<dbReference type="InterPro" id="IPR029061">
    <property type="entry name" value="THDP-binding"/>
</dbReference>
<evidence type="ECO:0000313" key="12">
    <source>
        <dbReference type="Proteomes" id="UP000183988"/>
    </source>
</evidence>
<dbReference type="NCBIfam" id="TIGR00173">
    <property type="entry name" value="menD"/>
    <property type="match status" value="1"/>
</dbReference>
<evidence type="ECO:0000256" key="2">
    <source>
        <dbReference type="ARBA" id="ARBA00022679"/>
    </source>
</evidence>
<comment type="subunit">
    <text evidence="7">Homodimer.</text>
</comment>
<evidence type="ECO:0000256" key="7">
    <source>
        <dbReference type="HAMAP-Rule" id="MF_01659"/>
    </source>
</evidence>
<organism evidence="11 12">
    <name type="scientific">Ornithinibacillus halophilus</name>
    <dbReference type="NCBI Taxonomy" id="930117"/>
    <lineage>
        <taxon>Bacteria</taxon>
        <taxon>Bacillati</taxon>
        <taxon>Bacillota</taxon>
        <taxon>Bacilli</taxon>
        <taxon>Bacillales</taxon>
        <taxon>Bacillaceae</taxon>
        <taxon>Ornithinibacillus</taxon>
    </lineage>
</organism>
<evidence type="ECO:0000256" key="1">
    <source>
        <dbReference type="ARBA" id="ARBA00022428"/>
    </source>
</evidence>
<accession>A0A1M5K6T2</accession>
<sequence length="580" mass="65221">MNYREDLTRYVSNFVDELAVSGLTDVVISPGSRSTPLAMTFSEHEKIKEWVILDERSAAFFGLGLAKQTNRPVAILCSSGTAAANYFPAIVEAFHSRVPLIVLTADRPHELRDVGAPQAIDQIKLYGDYVKWFHEMALPESTETMLNYVRSKAARAINVAMEGNSGPVHLNFPFREPLVPDFSLENLWGNQTSTNYFQIDGYKKIPDSNVKQLVQLLQSKQKGLIVCGPQIDPDLGEAVTLLAKQWGIPVLSDPLSQVRSGEHNKDNIIEGYDAFLRHEDIRHYLQYDYLIRFGAMPVSKAYLFYVQENQQALHFVVEENSGYREPTNHQTEFIFADSIQLCSDLLEANVTVETDPNWLEDWCHMNHITKKILSNTQKEQSLTEGEAVRTLLNVLPHESSLYVGNSMAVRDVDTFFMGTERKINVLANRGANGIDGMISSGVGAAVSGKPVTLLLGDLSFYHDMNGLLAAKHYNIDLTILLINNNGGGIFSFLPQAKEEKHFESLFGTPVDIDFKHAVNMYGGSYHSASKEEELHNVLKESYQEKGLSVIEVKTDRSENVTWHRDLWTQIQEEIINTVMK</sequence>
<dbReference type="AlphaFoldDB" id="A0A1M5K6T2"/>
<gene>
    <name evidence="7" type="primary">menD</name>
    <name evidence="11" type="ORF">SAMN05216225_103612</name>
</gene>
<keyword evidence="6 7" id="KW-0464">Manganese</keyword>
<protein>
    <recommendedName>
        <fullName evidence="7">2-succinyl-5-enolpyruvyl-6-hydroxy-3-cyclohexene-1-carboxylate synthase</fullName>
        <shortName evidence="7">SEPHCHC synthase</shortName>
        <ecNumber evidence="7">2.2.1.9</ecNumber>
    </recommendedName>
    <alternativeName>
        <fullName evidence="7">Menaquinone biosynthesis protein MenD</fullName>
    </alternativeName>
</protein>
<dbReference type="CDD" id="cd02009">
    <property type="entry name" value="TPP_SHCHC_synthase"/>
    <property type="match status" value="1"/>
</dbReference>
<evidence type="ECO:0000256" key="6">
    <source>
        <dbReference type="ARBA" id="ARBA00023211"/>
    </source>
</evidence>
<comment type="pathway">
    <text evidence="7">Quinol/quinone metabolism; menaquinone biosynthesis.</text>
</comment>
<dbReference type="InterPro" id="IPR012001">
    <property type="entry name" value="Thiamin_PyroP_enz_TPP-bd_dom"/>
</dbReference>
<dbReference type="InterPro" id="IPR011766">
    <property type="entry name" value="TPP_enzyme_TPP-bd"/>
</dbReference>
<name>A0A1M5K6T2_9BACI</name>
<comment type="cofactor">
    <cofactor evidence="7">
        <name>thiamine diphosphate</name>
        <dbReference type="ChEBI" id="CHEBI:58937"/>
    </cofactor>
    <text evidence="7">Binds 1 thiamine pyrophosphate per subunit.</text>
</comment>
<comment type="catalytic activity">
    <reaction evidence="7">
        <text>isochorismate + 2-oxoglutarate + H(+) = 5-enolpyruvoyl-6-hydroxy-2-succinyl-cyclohex-3-ene-1-carboxylate + CO2</text>
        <dbReference type="Rhea" id="RHEA:25593"/>
        <dbReference type="ChEBI" id="CHEBI:15378"/>
        <dbReference type="ChEBI" id="CHEBI:16526"/>
        <dbReference type="ChEBI" id="CHEBI:16810"/>
        <dbReference type="ChEBI" id="CHEBI:29780"/>
        <dbReference type="ChEBI" id="CHEBI:58818"/>
        <dbReference type="EC" id="2.2.1.9"/>
    </reaction>
</comment>
<dbReference type="InterPro" id="IPR004433">
    <property type="entry name" value="MenaQ_synth_MenD"/>
</dbReference>
<comment type="pathway">
    <text evidence="7">Quinol/quinone metabolism; 1,4-dihydroxy-2-naphthoate biosynthesis; 1,4-dihydroxy-2-naphthoate from chorismate: step 2/7.</text>
</comment>
<feature type="domain" description="Thiamine pyrophosphate enzyme TPP-binding" evidence="8">
    <location>
        <begin position="437"/>
        <end position="552"/>
    </location>
</feature>
<dbReference type="GO" id="GO:0070204">
    <property type="term" value="F:2-succinyl-5-enolpyruvyl-6-hydroxy-3-cyclohexene-1-carboxylic-acid synthase activity"/>
    <property type="evidence" value="ECO:0007669"/>
    <property type="project" value="UniProtKB-UniRule"/>
</dbReference>
<evidence type="ECO:0000256" key="3">
    <source>
        <dbReference type="ARBA" id="ARBA00022723"/>
    </source>
</evidence>
<dbReference type="Gene3D" id="3.40.50.970">
    <property type="match status" value="2"/>
</dbReference>
<evidence type="ECO:0000256" key="4">
    <source>
        <dbReference type="ARBA" id="ARBA00022842"/>
    </source>
</evidence>
<evidence type="ECO:0000256" key="5">
    <source>
        <dbReference type="ARBA" id="ARBA00023052"/>
    </source>
</evidence>
<dbReference type="RefSeq" id="WP_072891325.1">
    <property type="nucleotide sequence ID" value="NZ_FQVW01000036.1"/>
</dbReference>
<keyword evidence="1 7" id="KW-0474">Menaquinone biosynthesis</keyword>
<dbReference type="Pfam" id="PF16582">
    <property type="entry name" value="TPP_enzyme_M_2"/>
    <property type="match status" value="1"/>
</dbReference>
<evidence type="ECO:0000259" key="10">
    <source>
        <dbReference type="Pfam" id="PF16582"/>
    </source>
</evidence>
<dbReference type="EMBL" id="FQVW01000036">
    <property type="protein sequence ID" value="SHG48454.1"/>
    <property type="molecule type" value="Genomic_DNA"/>
</dbReference>
<dbReference type="GO" id="GO:0030145">
    <property type="term" value="F:manganese ion binding"/>
    <property type="evidence" value="ECO:0007669"/>
    <property type="project" value="UniProtKB-UniRule"/>
</dbReference>
<dbReference type="EC" id="2.2.1.9" evidence="7"/>
<dbReference type="PANTHER" id="PTHR42916">
    <property type="entry name" value="2-SUCCINYL-5-ENOLPYRUVYL-6-HYDROXY-3-CYCLOHEXENE-1-CARBOXYLATE SYNTHASE"/>
    <property type="match status" value="1"/>
</dbReference>
<reference evidence="11 12" key="1">
    <citation type="submission" date="2016-11" db="EMBL/GenBank/DDBJ databases">
        <authorList>
            <person name="Jaros S."/>
            <person name="Januszkiewicz K."/>
            <person name="Wedrychowicz H."/>
        </authorList>
    </citation>
    <scope>NUCLEOTIDE SEQUENCE [LARGE SCALE GENOMIC DNA]</scope>
    <source>
        <strain evidence="11 12">IBRC-M 10683</strain>
    </source>
</reference>
<feature type="domain" description="Thiamine pyrophosphate enzyme N-terminal TPP-binding" evidence="9">
    <location>
        <begin position="14"/>
        <end position="124"/>
    </location>
</feature>
<dbReference type="OrthoDB" id="9791859at2"/>
<dbReference type="CDD" id="cd07037">
    <property type="entry name" value="TPP_PYR_MenD"/>
    <property type="match status" value="1"/>
</dbReference>
<dbReference type="STRING" id="930117.SAMN05216225_103612"/>
<dbReference type="PANTHER" id="PTHR42916:SF1">
    <property type="entry name" value="PROTEIN PHYLLO, CHLOROPLASTIC"/>
    <property type="match status" value="1"/>
</dbReference>
<dbReference type="GO" id="GO:0000287">
    <property type="term" value="F:magnesium ion binding"/>
    <property type="evidence" value="ECO:0007669"/>
    <property type="project" value="UniProtKB-UniRule"/>
</dbReference>
<dbReference type="Proteomes" id="UP000183988">
    <property type="component" value="Unassembled WGS sequence"/>
</dbReference>
<keyword evidence="2 7" id="KW-0808">Transferase</keyword>
<comment type="function">
    <text evidence="7">Catalyzes the thiamine diphosphate-dependent decarboxylation of 2-oxoglutarate and the subsequent addition of the resulting succinic semialdehyde-thiamine pyrophosphate anion to isochorismate to yield 2-succinyl-5-enolpyruvyl-6-hydroxy-3-cyclohexene-1-carboxylate (SEPHCHC).</text>
</comment>
<keyword evidence="4 7" id="KW-0460">Magnesium</keyword>
<comment type="similarity">
    <text evidence="7">Belongs to the TPP enzyme family. MenD subfamily.</text>
</comment>
<keyword evidence="3 7" id="KW-0479">Metal-binding</keyword>